<dbReference type="Proteomes" id="UP001234297">
    <property type="component" value="Chromosome 7"/>
</dbReference>
<gene>
    <name evidence="1" type="ORF">MRB53_023593</name>
</gene>
<keyword evidence="2" id="KW-1185">Reference proteome</keyword>
<protein>
    <submittedName>
        <fullName evidence="1">Uncharacterized protein</fullName>
    </submittedName>
</protein>
<comment type="caution">
    <text evidence="1">The sequence shown here is derived from an EMBL/GenBank/DDBJ whole genome shotgun (WGS) entry which is preliminary data.</text>
</comment>
<name>A0ACC2LA12_PERAE</name>
<sequence length="134" mass="14609">MGHISSLVQSIERAREFLRKKQKKHALLTKQNVGHVASFHPIQFQATVTSLHLTCGSRARGNLAVLNSGSTPGRTRLSSLPISSSLSLPLPSQFSNVKTIAISSIVARYRSRGRRRPRSSVTAITAAFRGSGFR</sequence>
<reference evidence="1 2" key="1">
    <citation type="journal article" date="2022" name="Hortic Res">
        <title>A haplotype resolved chromosomal level avocado genome allows analysis of novel avocado genes.</title>
        <authorList>
            <person name="Nath O."/>
            <person name="Fletcher S.J."/>
            <person name="Hayward A."/>
            <person name="Shaw L.M."/>
            <person name="Masouleh A.K."/>
            <person name="Furtado A."/>
            <person name="Henry R.J."/>
            <person name="Mitter N."/>
        </authorList>
    </citation>
    <scope>NUCLEOTIDE SEQUENCE [LARGE SCALE GENOMIC DNA]</scope>
    <source>
        <strain evidence="2">cv. Hass</strain>
    </source>
</reference>
<organism evidence="1 2">
    <name type="scientific">Persea americana</name>
    <name type="common">Avocado</name>
    <dbReference type="NCBI Taxonomy" id="3435"/>
    <lineage>
        <taxon>Eukaryota</taxon>
        <taxon>Viridiplantae</taxon>
        <taxon>Streptophyta</taxon>
        <taxon>Embryophyta</taxon>
        <taxon>Tracheophyta</taxon>
        <taxon>Spermatophyta</taxon>
        <taxon>Magnoliopsida</taxon>
        <taxon>Magnoliidae</taxon>
        <taxon>Laurales</taxon>
        <taxon>Lauraceae</taxon>
        <taxon>Persea</taxon>
    </lineage>
</organism>
<dbReference type="EMBL" id="CM056815">
    <property type="protein sequence ID" value="KAJ8630270.1"/>
    <property type="molecule type" value="Genomic_DNA"/>
</dbReference>
<accession>A0ACC2LA12</accession>
<evidence type="ECO:0000313" key="2">
    <source>
        <dbReference type="Proteomes" id="UP001234297"/>
    </source>
</evidence>
<evidence type="ECO:0000313" key="1">
    <source>
        <dbReference type="EMBL" id="KAJ8630270.1"/>
    </source>
</evidence>
<proteinExistence type="predicted"/>